<gene>
    <name evidence="2" type="ORF">SAMN02745163_04533</name>
</gene>
<dbReference type="OrthoDB" id="9810615at2"/>
<evidence type="ECO:0000259" key="1">
    <source>
        <dbReference type="Pfam" id="PF13649"/>
    </source>
</evidence>
<protein>
    <submittedName>
        <fullName evidence="2">Methyltransferase domain-containing protein</fullName>
    </submittedName>
</protein>
<dbReference type="GO" id="GO:0032259">
    <property type="term" value="P:methylation"/>
    <property type="evidence" value="ECO:0007669"/>
    <property type="project" value="UniProtKB-KW"/>
</dbReference>
<keyword evidence="2" id="KW-0808">Transferase</keyword>
<dbReference type="CDD" id="cd02440">
    <property type="entry name" value="AdoMet_MTases"/>
    <property type="match status" value="1"/>
</dbReference>
<dbReference type="InterPro" id="IPR041698">
    <property type="entry name" value="Methyltransf_25"/>
</dbReference>
<dbReference type="STRING" id="1121302.SAMN02745163_04533"/>
<dbReference type="EMBL" id="FQZB01000032">
    <property type="protein sequence ID" value="SHK82803.1"/>
    <property type="molecule type" value="Genomic_DNA"/>
</dbReference>
<dbReference type="GO" id="GO:0008168">
    <property type="term" value="F:methyltransferase activity"/>
    <property type="evidence" value="ECO:0007669"/>
    <property type="project" value="UniProtKB-KW"/>
</dbReference>
<evidence type="ECO:0000313" key="2">
    <source>
        <dbReference type="EMBL" id="SHK82803.1"/>
    </source>
</evidence>
<sequence>MRNVIKEYYDQNCEREWKRLEDPYARIEFFSTLYMIKKYFPENGRVLDIGAGPGRYSIELLKRGYKVSLLDVSDKCLNLAEKRIKDLGLHAEEYICMDIKDLSNNICEEYDAILLMGPMYHSHNKEERKKILITCKRLLKKDGVILISYINSFGVLKAGVSEFPDIFNSLDEADKYLGELKLSAQEGFTESYFATPNIALSEVESSEFKVLSYAGAESFLSGLGDVVTRHYIENRNIYLNLLKLAVERCEDIQFRDATEHLIIVAQK</sequence>
<dbReference type="PANTHER" id="PTHR43667">
    <property type="entry name" value="CYCLOPROPANE-FATTY-ACYL-PHOSPHOLIPID SYNTHASE"/>
    <property type="match status" value="1"/>
</dbReference>
<dbReference type="InterPro" id="IPR050723">
    <property type="entry name" value="CFA/CMAS"/>
</dbReference>
<dbReference type="Pfam" id="PF13649">
    <property type="entry name" value="Methyltransf_25"/>
    <property type="match status" value="1"/>
</dbReference>
<feature type="domain" description="Methyltransferase" evidence="1">
    <location>
        <begin position="46"/>
        <end position="143"/>
    </location>
</feature>
<dbReference type="SUPFAM" id="SSF53335">
    <property type="entry name" value="S-adenosyl-L-methionine-dependent methyltransferases"/>
    <property type="match status" value="1"/>
</dbReference>
<accession>A0A1M6VMS5</accession>
<dbReference type="Proteomes" id="UP000184310">
    <property type="component" value="Unassembled WGS sequence"/>
</dbReference>
<dbReference type="Gene3D" id="3.40.50.150">
    <property type="entry name" value="Vaccinia Virus protein VP39"/>
    <property type="match status" value="1"/>
</dbReference>
<dbReference type="RefSeq" id="WP_072993869.1">
    <property type="nucleotide sequence ID" value="NZ_FQZB01000032.1"/>
</dbReference>
<organism evidence="2 3">
    <name type="scientific">Clostridium cavendishii DSM 21758</name>
    <dbReference type="NCBI Taxonomy" id="1121302"/>
    <lineage>
        <taxon>Bacteria</taxon>
        <taxon>Bacillati</taxon>
        <taxon>Bacillota</taxon>
        <taxon>Clostridia</taxon>
        <taxon>Eubacteriales</taxon>
        <taxon>Clostridiaceae</taxon>
        <taxon>Clostridium</taxon>
    </lineage>
</organism>
<dbReference type="AlphaFoldDB" id="A0A1M6VMS5"/>
<evidence type="ECO:0000313" key="3">
    <source>
        <dbReference type="Proteomes" id="UP000184310"/>
    </source>
</evidence>
<dbReference type="PANTHER" id="PTHR43667:SF2">
    <property type="entry name" value="FATTY ACID C-METHYL TRANSFERASE"/>
    <property type="match status" value="1"/>
</dbReference>
<keyword evidence="3" id="KW-1185">Reference proteome</keyword>
<reference evidence="2 3" key="1">
    <citation type="submission" date="2016-11" db="EMBL/GenBank/DDBJ databases">
        <authorList>
            <person name="Jaros S."/>
            <person name="Januszkiewicz K."/>
            <person name="Wedrychowicz H."/>
        </authorList>
    </citation>
    <scope>NUCLEOTIDE SEQUENCE [LARGE SCALE GENOMIC DNA]</scope>
    <source>
        <strain evidence="2 3">DSM 21758</strain>
    </source>
</reference>
<proteinExistence type="predicted"/>
<name>A0A1M6VMS5_9CLOT</name>
<dbReference type="InterPro" id="IPR029063">
    <property type="entry name" value="SAM-dependent_MTases_sf"/>
</dbReference>
<keyword evidence="2" id="KW-0489">Methyltransferase</keyword>